<evidence type="ECO:0008006" key="3">
    <source>
        <dbReference type="Google" id="ProtNLM"/>
    </source>
</evidence>
<keyword evidence="2" id="KW-1185">Reference proteome</keyword>
<evidence type="ECO:0000313" key="2">
    <source>
        <dbReference type="Proteomes" id="UP000597656"/>
    </source>
</evidence>
<dbReference type="InterPro" id="IPR022536">
    <property type="entry name" value="EspC"/>
</dbReference>
<sequence>MIDDQQGVAMFGVEPELLRNASKEFGNGSDAVREAAEMISMLRLDTGALGEVDAAAEFADALSKFAGTHSQDLQRGSAWITDAAEGLVSNAEAYQRTDDDHATALKKILQGFGGGK</sequence>
<gene>
    <name evidence="1" type="ORF">GCM10011609_50360</name>
</gene>
<dbReference type="EMBL" id="BMNC01000007">
    <property type="protein sequence ID" value="GGN05033.1"/>
    <property type="molecule type" value="Genomic_DNA"/>
</dbReference>
<proteinExistence type="predicted"/>
<protein>
    <recommendedName>
        <fullName evidence="3">Excreted virulence factor EspC, type VII ESX diderm</fullName>
    </recommendedName>
</protein>
<dbReference type="Proteomes" id="UP000597656">
    <property type="component" value="Unassembled WGS sequence"/>
</dbReference>
<reference evidence="2" key="1">
    <citation type="journal article" date="2019" name="Int. J. Syst. Evol. Microbiol.">
        <title>The Global Catalogue of Microorganisms (GCM) 10K type strain sequencing project: providing services to taxonomists for standard genome sequencing and annotation.</title>
        <authorList>
            <consortium name="The Broad Institute Genomics Platform"/>
            <consortium name="The Broad Institute Genome Sequencing Center for Infectious Disease"/>
            <person name="Wu L."/>
            <person name="Ma J."/>
        </authorList>
    </citation>
    <scope>NUCLEOTIDE SEQUENCE [LARGE SCALE GENOMIC DNA]</scope>
    <source>
        <strain evidence="2">CGMCC 4.7319</strain>
    </source>
</reference>
<comment type="caution">
    <text evidence="1">The sequence shown here is derived from an EMBL/GenBank/DDBJ whole genome shotgun (WGS) entry which is preliminary data.</text>
</comment>
<dbReference type="Pfam" id="PF10824">
    <property type="entry name" value="T7SS_ESX_EspC"/>
    <property type="match status" value="1"/>
</dbReference>
<organism evidence="1 2">
    <name type="scientific">Lentzea pudingi</name>
    <dbReference type="NCBI Taxonomy" id="1789439"/>
    <lineage>
        <taxon>Bacteria</taxon>
        <taxon>Bacillati</taxon>
        <taxon>Actinomycetota</taxon>
        <taxon>Actinomycetes</taxon>
        <taxon>Pseudonocardiales</taxon>
        <taxon>Pseudonocardiaceae</taxon>
        <taxon>Lentzea</taxon>
    </lineage>
</organism>
<accession>A0ABQ2IA55</accession>
<name>A0ABQ2IA55_9PSEU</name>
<evidence type="ECO:0000313" key="1">
    <source>
        <dbReference type="EMBL" id="GGN05033.1"/>
    </source>
</evidence>